<proteinExistence type="predicted"/>
<accession>A0ABU0HL00</accession>
<sequence>MNEIIGNPSIFLGTRATNKRGKIIDIIRLLTVKARQAPARRRAQGKSASMLRHRPPFSPVAKKDIVALP</sequence>
<dbReference type="EMBL" id="JAUSVV010000004">
    <property type="protein sequence ID" value="MDQ0442617.1"/>
    <property type="molecule type" value="Genomic_DNA"/>
</dbReference>
<dbReference type="Proteomes" id="UP001236369">
    <property type="component" value="Unassembled WGS sequence"/>
</dbReference>
<reference evidence="1 2" key="1">
    <citation type="submission" date="2023-07" db="EMBL/GenBank/DDBJ databases">
        <title>Genomic Encyclopedia of Type Strains, Phase IV (KMG-IV): sequencing the most valuable type-strain genomes for metagenomic binning, comparative biology and taxonomic classification.</title>
        <authorList>
            <person name="Goeker M."/>
        </authorList>
    </citation>
    <scope>NUCLEOTIDE SEQUENCE [LARGE SCALE GENOMIC DNA]</scope>
    <source>
        <strain evidence="1 2">DSM 19562</strain>
    </source>
</reference>
<comment type="caution">
    <text evidence="1">The sequence shown here is derived from an EMBL/GenBank/DDBJ whole genome shotgun (WGS) entry which is preliminary data.</text>
</comment>
<evidence type="ECO:0000313" key="1">
    <source>
        <dbReference type="EMBL" id="MDQ0442617.1"/>
    </source>
</evidence>
<name>A0ABU0HL00_9HYPH</name>
<dbReference type="RefSeq" id="WP_238253178.1">
    <property type="nucleotide sequence ID" value="NZ_BPQX01000071.1"/>
</dbReference>
<evidence type="ECO:0000313" key="2">
    <source>
        <dbReference type="Proteomes" id="UP001236369"/>
    </source>
</evidence>
<keyword evidence="2" id="KW-1185">Reference proteome</keyword>
<organism evidence="1 2">
    <name type="scientific">Methylobacterium persicinum</name>
    <dbReference type="NCBI Taxonomy" id="374426"/>
    <lineage>
        <taxon>Bacteria</taxon>
        <taxon>Pseudomonadati</taxon>
        <taxon>Pseudomonadota</taxon>
        <taxon>Alphaproteobacteria</taxon>
        <taxon>Hyphomicrobiales</taxon>
        <taxon>Methylobacteriaceae</taxon>
        <taxon>Methylobacterium</taxon>
    </lineage>
</organism>
<protein>
    <submittedName>
        <fullName evidence="1">Uncharacterized protein</fullName>
    </submittedName>
</protein>
<gene>
    <name evidence="1" type="ORF">QO016_002114</name>
</gene>